<comment type="function">
    <text evidence="1">Catalyzes the intermembrane transfer of phosphatidylglycerol and phosphatidylinositol.</text>
</comment>
<comment type="caution">
    <text evidence="9">The sequence shown here is derived from an EMBL/GenBank/DDBJ whole genome shotgun (WGS) entry which is preliminary data.</text>
</comment>
<dbReference type="Proteomes" id="UP000075714">
    <property type="component" value="Unassembled WGS sequence"/>
</dbReference>
<dbReference type="PANTHER" id="PTHR11306:SF0">
    <property type="entry name" value="PHOSPHATIDYLGLYCEROL_PHOSPHATIDYLINOSITOL TRANSFER PROTEIN"/>
    <property type="match status" value="1"/>
</dbReference>
<dbReference type="InterPro" id="IPR003172">
    <property type="entry name" value="ML_dom"/>
</dbReference>
<dbReference type="InterPro" id="IPR039670">
    <property type="entry name" value="NPC2-like"/>
</dbReference>
<keyword evidence="5" id="KW-0732">Signal</keyword>
<evidence type="ECO:0000313" key="9">
    <source>
        <dbReference type="EMBL" id="KXZ50044.1"/>
    </source>
</evidence>
<keyword evidence="6" id="KW-0445">Lipid transport</keyword>
<accession>A0A150GJV6</accession>
<evidence type="ECO:0000313" key="10">
    <source>
        <dbReference type="Proteomes" id="UP000075714"/>
    </source>
</evidence>
<dbReference type="GO" id="GO:0015918">
    <property type="term" value="P:sterol transport"/>
    <property type="evidence" value="ECO:0007669"/>
    <property type="project" value="InterPro"/>
</dbReference>
<sequence>MTWAPCDTGLTSFTPSDVNLTPDPPVIGSPATFTIIGTIGTEVTGGTVDMTVSFSGLPIYSQQFDLCTKTKCPVAPGPITLTLVEALPPIAPPGDYGLQIIARSPDGGELTCVNVDFSLVLPSAGQRSQAAGAADVGASEGQGEAAGGAGDAVATQGREVLHLQARAAGTARRMLV</sequence>
<gene>
    <name evidence="9" type="ORF">GPECTOR_18g25</name>
</gene>
<organism evidence="9 10">
    <name type="scientific">Gonium pectorale</name>
    <name type="common">Green alga</name>
    <dbReference type="NCBI Taxonomy" id="33097"/>
    <lineage>
        <taxon>Eukaryota</taxon>
        <taxon>Viridiplantae</taxon>
        <taxon>Chlorophyta</taxon>
        <taxon>core chlorophytes</taxon>
        <taxon>Chlorophyceae</taxon>
        <taxon>CS clade</taxon>
        <taxon>Chlamydomonadales</taxon>
        <taxon>Volvocaceae</taxon>
        <taxon>Gonium</taxon>
    </lineage>
</organism>
<keyword evidence="10" id="KW-1185">Reference proteome</keyword>
<evidence type="ECO:0000256" key="6">
    <source>
        <dbReference type="ARBA" id="ARBA00023055"/>
    </source>
</evidence>
<evidence type="ECO:0000256" key="4">
    <source>
        <dbReference type="ARBA" id="ARBA00022448"/>
    </source>
</evidence>
<keyword evidence="4" id="KW-0813">Transport</keyword>
<dbReference type="OrthoDB" id="6409159at2759"/>
<evidence type="ECO:0000259" key="8">
    <source>
        <dbReference type="SMART" id="SM00737"/>
    </source>
</evidence>
<dbReference type="SMART" id="SM00737">
    <property type="entry name" value="ML"/>
    <property type="match status" value="1"/>
</dbReference>
<evidence type="ECO:0000256" key="5">
    <source>
        <dbReference type="ARBA" id="ARBA00022729"/>
    </source>
</evidence>
<evidence type="ECO:0000256" key="1">
    <source>
        <dbReference type="ARBA" id="ARBA00002053"/>
    </source>
</evidence>
<evidence type="ECO:0000256" key="3">
    <source>
        <dbReference type="ARBA" id="ARBA00011245"/>
    </source>
</evidence>
<feature type="region of interest" description="Disordered" evidence="7">
    <location>
        <begin position="132"/>
        <end position="151"/>
    </location>
</feature>
<proteinExistence type="inferred from homology"/>
<protein>
    <recommendedName>
        <fullName evidence="8">MD-2-related lipid-recognition domain-containing protein</fullName>
    </recommendedName>
</protein>
<dbReference type="GO" id="GO:0032934">
    <property type="term" value="F:sterol binding"/>
    <property type="evidence" value="ECO:0007669"/>
    <property type="project" value="InterPro"/>
</dbReference>
<comment type="subunit">
    <text evidence="3">Monomer.</text>
</comment>
<dbReference type="AlphaFoldDB" id="A0A150GJV6"/>
<dbReference type="InterPro" id="IPR014756">
    <property type="entry name" value="Ig_E-set"/>
</dbReference>
<dbReference type="SUPFAM" id="SSF81296">
    <property type="entry name" value="E set domains"/>
    <property type="match status" value="1"/>
</dbReference>
<reference evidence="10" key="1">
    <citation type="journal article" date="2016" name="Nat. Commun.">
        <title>The Gonium pectorale genome demonstrates co-option of cell cycle regulation during the evolution of multicellularity.</title>
        <authorList>
            <person name="Hanschen E.R."/>
            <person name="Marriage T.N."/>
            <person name="Ferris P.J."/>
            <person name="Hamaji T."/>
            <person name="Toyoda A."/>
            <person name="Fujiyama A."/>
            <person name="Neme R."/>
            <person name="Noguchi H."/>
            <person name="Minakuchi Y."/>
            <person name="Suzuki M."/>
            <person name="Kawai-Toyooka H."/>
            <person name="Smith D.R."/>
            <person name="Sparks H."/>
            <person name="Anderson J."/>
            <person name="Bakaric R."/>
            <person name="Luria V."/>
            <person name="Karger A."/>
            <person name="Kirschner M.W."/>
            <person name="Durand P.M."/>
            <person name="Michod R.E."/>
            <person name="Nozaki H."/>
            <person name="Olson B.J."/>
        </authorList>
    </citation>
    <scope>NUCLEOTIDE SEQUENCE [LARGE SCALE GENOMIC DNA]</scope>
    <source>
        <strain evidence="10">NIES-2863</strain>
    </source>
</reference>
<evidence type="ECO:0000256" key="2">
    <source>
        <dbReference type="ARBA" id="ARBA00006370"/>
    </source>
</evidence>
<dbReference type="PANTHER" id="PTHR11306">
    <property type="entry name" value="NIEMANN PICK TYPE C2 PROTEIN NPC2-RELATED"/>
    <property type="match status" value="1"/>
</dbReference>
<feature type="domain" description="MD-2-related lipid-recognition" evidence="8">
    <location>
        <begin position="3"/>
        <end position="117"/>
    </location>
</feature>
<feature type="compositionally biased region" description="Low complexity" evidence="7">
    <location>
        <begin position="132"/>
        <end position="143"/>
    </location>
</feature>
<name>A0A150GJV6_GONPE</name>
<dbReference type="EMBL" id="LSYV01000019">
    <property type="protein sequence ID" value="KXZ50044.1"/>
    <property type="molecule type" value="Genomic_DNA"/>
</dbReference>
<comment type="similarity">
    <text evidence="2">Belongs to the NPC2 family.</text>
</comment>
<dbReference type="Pfam" id="PF02221">
    <property type="entry name" value="E1_DerP2_DerF2"/>
    <property type="match status" value="1"/>
</dbReference>
<evidence type="ECO:0000256" key="7">
    <source>
        <dbReference type="SAM" id="MobiDB-lite"/>
    </source>
</evidence>
<dbReference type="Gene3D" id="2.60.40.770">
    <property type="match status" value="1"/>
</dbReference>